<keyword evidence="1" id="KW-0472">Membrane</keyword>
<comment type="caution">
    <text evidence="3">The sequence shown here is derived from an EMBL/GenBank/DDBJ whole genome shotgun (WGS) entry which is preliminary data.</text>
</comment>
<name>A0A2H0B2C3_9BACT</name>
<dbReference type="Proteomes" id="UP000231081">
    <property type="component" value="Unassembled WGS sequence"/>
</dbReference>
<dbReference type="SMART" id="SM00318">
    <property type="entry name" value="SNc"/>
    <property type="match status" value="1"/>
</dbReference>
<dbReference type="Gene3D" id="2.40.50.90">
    <property type="match status" value="1"/>
</dbReference>
<dbReference type="AlphaFoldDB" id="A0A2H0B2C3"/>
<keyword evidence="1" id="KW-0812">Transmembrane</keyword>
<evidence type="ECO:0000313" key="4">
    <source>
        <dbReference type="Proteomes" id="UP000231081"/>
    </source>
</evidence>
<proteinExistence type="predicted"/>
<dbReference type="Pfam" id="PF00565">
    <property type="entry name" value="SNase"/>
    <property type="match status" value="1"/>
</dbReference>
<dbReference type="SUPFAM" id="SSF50199">
    <property type="entry name" value="Staphylococcal nuclease"/>
    <property type="match status" value="1"/>
</dbReference>
<dbReference type="PROSITE" id="PS50830">
    <property type="entry name" value="TNASE_3"/>
    <property type="match status" value="1"/>
</dbReference>
<organism evidence="3 4">
    <name type="scientific">Candidatus Beckwithbacteria bacterium CG23_combo_of_CG06-09_8_20_14_all_47_9</name>
    <dbReference type="NCBI Taxonomy" id="1974498"/>
    <lineage>
        <taxon>Bacteria</taxon>
        <taxon>Candidatus Beckwithiibacteriota</taxon>
    </lineage>
</organism>
<dbReference type="EMBL" id="PCSQ01000130">
    <property type="protein sequence ID" value="PIP51815.1"/>
    <property type="molecule type" value="Genomic_DNA"/>
</dbReference>
<evidence type="ECO:0000256" key="1">
    <source>
        <dbReference type="SAM" id="Phobius"/>
    </source>
</evidence>
<protein>
    <recommendedName>
        <fullName evidence="2">TNase-like domain-containing protein</fullName>
    </recommendedName>
</protein>
<reference evidence="3 4" key="1">
    <citation type="submission" date="2017-09" db="EMBL/GenBank/DDBJ databases">
        <title>Depth-based differentiation of microbial function through sediment-hosted aquifers and enrichment of novel symbionts in the deep terrestrial subsurface.</title>
        <authorList>
            <person name="Probst A.J."/>
            <person name="Ladd B."/>
            <person name="Jarett J.K."/>
            <person name="Geller-Mcgrath D.E."/>
            <person name="Sieber C.M."/>
            <person name="Emerson J.B."/>
            <person name="Anantharaman K."/>
            <person name="Thomas B.C."/>
            <person name="Malmstrom R."/>
            <person name="Stieglmeier M."/>
            <person name="Klingl A."/>
            <person name="Woyke T."/>
            <person name="Ryan C.M."/>
            <person name="Banfield J.F."/>
        </authorList>
    </citation>
    <scope>NUCLEOTIDE SEQUENCE [LARGE SCALE GENOMIC DNA]</scope>
    <source>
        <strain evidence="3">CG23_combo_of_CG06-09_8_20_14_all_47_9</strain>
    </source>
</reference>
<sequence>MARHWLVRIIVTASLITNAFFGWNYYSGNTVVKVWDGDTFDLKNGTRVRLLDVESPEIGLCGADEAKQRLEELILDKFVTVKELTYEEYNRDNGLVYQGNKLINEIMVKEGWGRLHYNPNSKKEALKAAYKYARENQQGIFGMNCTDAEPENPDCKIKGNIDEDTHKKSYHLESCRDYKRVVIDFDRGEEFFCSEAEAQAAGYKLATNCQEAK</sequence>
<evidence type="ECO:0000313" key="3">
    <source>
        <dbReference type="EMBL" id="PIP51815.1"/>
    </source>
</evidence>
<gene>
    <name evidence="3" type="ORF">COX09_05030</name>
</gene>
<feature type="transmembrane region" description="Helical" evidence="1">
    <location>
        <begin position="5"/>
        <end position="26"/>
    </location>
</feature>
<dbReference type="InterPro" id="IPR016071">
    <property type="entry name" value="Staphylococal_nuclease_OB-fold"/>
</dbReference>
<keyword evidence="1" id="KW-1133">Transmembrane helix</keyword>
<feature type="domain" description="TNase-like" evidence="2">
    <location>
        <begin position="31"/>
        <end position="143"/>
    </location>
</feature>
<evidence type="ECO:0000259" key="2">
    <source>
        <dbReference type="PROSITE" id="PS50830"/>
    </source>
</evidence>
<dbReference type="InterPro" id="IPR035437">
    <property type="entry name" value="SNase_OB-fold_sf"/>
</dbReference>
<accession>A0A2H0B2C3</accession>